<evidence type="ECO:0000256" key="2">
    <source>
        <dbReference type="ARBA" id="ARBA00006840"/>
    </source>
</evidence>
<dbReference type="Gene3D" id="1.10.1450.10">
    <property type="entry name" value="Tetraspanin"/>
    <property type="match status" value="1"/>
</dbReference>
<dbReference type="PRINTS" id="PR00259">
    <property type="entry name" value="TMFOUR"/>
</dbReference>
<dbReference type="InterPro" id="IPR008952">
    <property type="entry name" value="Tetraspanin_EC2_sf"/>
</dbReference>
<evidence type="ECO:0000256" key="1">
    <source>
        <dbReference type="ARBA" id="ARBA00004141"/>
    </source>
</evidence>
<name>A0AA38M3P5_9CUCU</name>
<dbReference type="Proteomes" id="UP001168821">
    <property type="component" value="Unassembled WGS sequence"/>
</dbReference>
<evidence type="ECO:0000313" key="8">
    <source>
        <dbReference type="EMBL" id="KAJ3642458.1"/>
    </source>
</evidence>
<feature type="disulfide bond" evidence="6">
    <location>
        <begin position="145"/>
        <end position="162"/>
    </location>
</feature>
<comment type="similarity">
    <text evidence="2 7">Belongs to the tetraspanin (TM4SF) family.</text>
</comment>
<dbReference type="InterPro" id="IPR018499">
    <property type="entry name" value="Tetraspanin/Peripherin"/>
</dbReference>
<dbReference type="PIRSF" id="PIRSF002419">
    <property type="entry name" value="Tetraspanin"/>
    <property type="match status" value="1"/>
</dbReference>
<dbReference type="EMBL" id="JALNTZ010000008">
    <property type="protein sequence ID" value="KAJ3642458.1"/>
    <property type="molecule type" value="Genomic_DNA"/>
</dbReference>
<dbReference type="Pfam" id="PF00335">
    <property type="entry name" value="Tetraspanin"/>
    <property type="match status" value="1"/>
</dbReference>
<comment type="caution">
    <text evidence="8">The sequence shown here is derived from an EMBL/GenBank/DDBJ whole genome shotgun (WGS) entry which is preliminary data.</text>
</comment>
<keyword evidence="9" id="KW-1185">Reference proteome</keyword>
<sequence>MQSCELSVIKYILFTFNLVFAISGIGLIVAGALVLSDVGEFDHFMEGRILAPPVVLIVAGCIVFLVASLGCYGAIRESYYMLMAFALCLLIILIIELAVGIAAAVYKNDFQMTMKDLMKSSMQRFENSKGDRTAWNNIQTKLKCCGVEGPTDWPENTRPVTCCHATREGSPPPEAHHCRSAAPQDGILYMDGCFYQLQEKAESASKILIGVGIGIAFVEVIGIILACWLASAIKNKGD</sequence>
<feature type="transmembrane region" description="Helical" evidence="7">
    <location>
        <begin position="82"/>
        <end position="106"/>
    </location>
</feature>
<dbReference type="PANTHER" id="PTHR19282">
    <property type="entry name" value="TETRASPANIN"/>
    <property type="match status" value="1"/>
</dbReference>
<dbReference type="AlphaFoldDB" id="A0AA38M3P5"/>
<dbReference type="GO" id="GO:0005886">
    <property type="term" value="C:plasma membrane"/>
    <property type="evidence" value="ECO:0007669"/>
    <property type="project" value="TreeGrafter"/>
</dbReference>
<evidence type="ECO:0000256" key="7">
    <source>
        <dbReference type="RuleBase" id="RU361218"/>
    </source>
</evidence>
<keyword evidence="3 7" id="KW-0812">Transmembrane</keyword>
<protein>
    <recommendedName>
        <fullName evidence="7">Tetraspanin</fullName>
    </recommendedName>
</protein>
<keyword evidence="5 7" id="KW-0472">Membrane</keyword>
<feature type="transmembrane region" description="Helical" evidence="7">
    <location>
        <begin position="54"/>
        <end position="75"/>
    </location>
</feature>
<gene>
    <name evidence="8" type="ORF">Zmor_025246</name>
</gene>
<proteinExistence type="inferred from homology"/>
<dbReference type="InterPro" id="IPR000301">
    <property type="entry name" value="Tetraspanin_animals"/>
</dbReference>
<keyword evidence="4 7" id="KW-1133">Transmembrane helix</keyword>
<evidence type="ECO:0000256" key="4">
    <source>
        <dbReference type="ARBA" id="ARBA00022989"/>
    </source>
</evidence>
<evidence type="ECO:0000313" key="9">
    <source>
        <dbReference type="Proteomes" id="UP001168821"/>
    </source>
</evidence>
<reference evidence="8" key="1">
    <citation type="journal article" date="2023" name="G3 (Bethesda)">
        <title>Whole genome assemblies of Zophobas morio and Tenebrio molitor.</title>
        <authorList>
            <person name="Kaur S."/>
            <person name="Stinson S.A."/>
            <person name="diCenzo G.C."/>
        </authorList>
    </citation>
    <scope>NUCLEOTIDE SEQUENCE</scope>
    <source>
        <strain evidence="8">QUZm001</strain>
    </source>
</reference>
<evidence type="ECO:0000256" key="6">
    <source>
        <dbReference type="PIRSR" id="PIRSR002419-1"/>
    </source>
</evidence>
<organism evidence="8 9">
    <name type="scientific">Zophobas morio</name>
    <dbReference type="NCBI Taxonomy" id="2755281"/>
    <lineage>
        <taxon>Eukaryota</taxon>
        <taxon>Metazoa</taxon>
        <taxon>Ecdysozoa</taxon>
        <taxon>Arthropoda</taxon>
        <taxon>Hexapoda</taxon>
        <taxon>Insecta</taxon>
        <taxon>Pterygota</taxon>
        <taxon>Neoptera</taxon>
        <taxon>Endopterygota</taxon>
        <taxon>Coleoptera</taxon>
        <taxon>Polyphaga</taxon>
        <taxon>Cucujiformia</taxon>
        <taxon>Tenebrionidae</taxon>
        <taxon>Zophobas</taxon>
    </lineage>
</organism>
<feature type="transmembrane region" description="Helical" evidence="7">
    <location>
        <begin position="12"/>
        <end position="34"/>
    </location>
</feature>
<evidence type="ECO:0000256" key="5">
    <source>
        <dbReference type="ARBA" id="ARBA00023136"/>
    </source>
</evidence>
<accession>A0AA38M3P5</accession>
<evidence type="ECO:0000256" key="3">
    <source>
        <dbReference type="ARBA" id="ARBA00022692"/>
    </source>
</evidence>
<keyword evidence="6" id="KW-1015">Disulfide bond</keyword>
<dbReference type="SUPFAM" id="SSF48652">
    <property type="entry name" value="Tetraspanin"/>
    <property type="match status" value="1"/>
</dbReference>
<dbReference type="PANTHER" id="PTHR19282:SF273">
    <property type="entry name" value="TETRASPANIN"/>
    <property type="match status" value="1"/>
</dbReference>
<comment type="subcellular location">
    <subcellularLocation>
        <location evidence="1 7">Membrane</location>
        <topology evidence="1 7">Multi-pass membrane protein</topology>
    </subcellularLocation>
</comment>
<feature type="transmembrane region" description="Helical" evidence="7">
    <location>
        <begin position="207"/>
        <end position="230"/>
    </location>
</feature>